<keyword evidence="4 6" id="KW-0289">Folate biosynthesis</keyword>
<dbReference type="RefSeq" id="WP_126953856.1">
    <property type="nucleotide sequence ID" value="NZ_RZGR01000001.1"/>
</dbReference>
<dbReference type="CDD" id="cd00534">
    <property type="entry name" value="DHNA_DHNTPE"/>
    <property type="match status" value="1"/>
</dbReference>
<comment type="similarity">
    <text evidence="3 6">Belongs to the DHNA family.</text>
</comment>
<evidence type="ECO:0000256" key="2">
    <source>
        <dbReference type="ARBA" id="ARBA00005013"/>
    </source>
</evidence>
<dbReference type="GO" id="GO:0046656">
    <property type="term" value="P:folic acid biosynthetic process"/>
    <property type="evidence" value="ECO:0007669"/>
    <property type="project" value="UniProtKB-UniRule"/>
</dbReference>
<keyword evidence="9" id="KW-1185">Reference proteome</keyword>
<dbReference type="NCBIfam" id="TIGR00525">
    <property type="entry name" value="folB"/>
    <property type="match status" value="1"/>
</dbReference>
<dbReference type="InterPro" id="IPR006156">
    <property type="entry name" value="Dihydroneopterin_aldolase"/>
</dbReference>
<dbReference type="InterPro" id="IPR006157">
    <property type="entry name" value="FolB_dom"/>
</dbReference>
<comment type="pathway">
    <text evidence="2 6">Cofactor biosynthesis; tetrahydrofolate biosynthesis; 2-amino-4-hydroxy-6-hydroxymethyl-7,8-dihydropteridine diphosphate from 7,8-dihydroneopterin triphosphate: step 3/4.</text>
</comment>
<evidence type="ECO:0000256" key="4">
    <source>
        <dbReference type="ARBA" id="ARBA00022909"/>
    </source>
</evidence>
<dbReference type="AlphaFoldDB" id="A0A433JMH6"/>
<comment type="function">
    <text evidence="6">Catalyzes the conversion of 7,8-dihydroneopterin to 6-hydroxymethyl-7,8-dihydropterin.</text>
</comment>
<dbReference type="PANTHER" id="PTHR42844:SF1">
    <property type="entry name" value="DIHYDRONEOPTERIN ALDOLASE 1-RELATED"/>
    <property type="match status" value="1"/>
</dbReference>
<dbReference type="EMBL" id="RZGR01000001">
    <property type="protein sequence ID" value="RUQ91596.1"/>
    <property type="molecule type" value="Genomic_DNA"/>
</dbReference>
<sequence>MDKLDITGLAVATKIGIHPWEQQILQRLLIDISIPVDISNCRNELANTIDYDQVCQQVTDYLKSKPFSLIETVAEEIAQLIKQEFYVSQLTVRVSKPHAIKNAANVSVTIHR</sequence>
<evidence type="ECO:0000313" key="9">
    <source>
        <dbReference type="Proteomes" id="UP000288012"/>
    </source>
</evidence>
<dbReference type="GO" id="GO:0005737">
    <property type="term" value="C:cytoplasm"/>
    <property type="evidence" value="ECO:0007669"/>
    <property type="project" value="TreeGrafter"/>
</dbReference>
<organism evidence="8 9">
    <name type="scientific">Legionella septentrionalis</name>
    <dbReference type="NCBI Taxonomy" id="2498109"/>
    <lineage>
        <taxon>Bacteria</taxon>
        <taxon>Pseudomonadati</taxon>
        <taxon>Pseudomonadota</taxon>
        <taxon>Gammaproteobacteria</taxon>
        <taxon>Legionellales</taxon>
        <taxon>Legionellaceae</taxon>
        <taxon>Legionella</taxon>
    </lineage>
</organism>
<keyword evidence="5 6" id="KW-0456">Lyase</keyword>
<accession>A0A433JMH6</accession>
<dbReference type="Proteomes" id="UP000288012">
    <property type="component" value="Unassembled WGS sequence"/>
</dbReference>
<dbReference type="UniPathway" id="UPA00077">
    <property type="reaction ID" value="UER00154"/>
</dbReference>
<dbReference type="NCBIfam" id="TIGR00526">
    <property type="entry name" value="folB_dom"/>
    <property type="match status" value="1"/>
</dbReference>
<evidence type="ECO:0000256" key="1">
    <source>
        <dbReference type="ARBA" id="ARBA00001353"/>
    </source>
</evidence>
<name>A0A433JMH6_9GAMM</name>
<dbReference type="SUPFAM" id="SSF55620">
    <property type="entry name" value="Tetrahydrobiopterin biosynthesis enzymes-like"/>
    <property type="match status" value="1"/>
</dbReference>
<evidence type="ECO:0000256" key="5">
    <source>
        <dbReference type="ARBA" id="ARBA00023239"/>
    </source>
</evidence>
<dbReference type="SMART" id="SM00905">
    <property type="entry name" value="FolB"/>
    <property type="match status" value="1"/>
</dbReference>
<dbReference type="GO" id="GO:0046654">
    <property type="term" value="P:tetrahydrofolate biosynthetic process"/>
    <property type="evidence" value="ECO:0007669"/>
    <property type="project" value="UniProtKB-UniRule"/>
</dbReference>
<dbReference type="InterPro" id="IPR043133">
    <property type="entry name" value="GTP-CH-I_C/QueF"/>
</dbReference>
<evidence type="ECO:0000259" key="7">
    <source>
        <dbReference type="SMART" id="SM00905"/>
    </source>
</evidence>
<dbReference type="Gene3D" id="3.30.1130.10">
    <property type="match status" value="1"/>
</dbReference>
<feature type="domain" description="Dihydroneopterin aldolase/epimerase" evidence="7">
    <location>
        <begin position="4"/>
        <end position="112"/>
    </location>
</feature>
<dbReference type="GO" id="GO:0004150">
    <property type="term" value="F:dihydroneopterin aldolase activity"/>
    <property type="evidence" value="ECO:0007669"/>
    <property type="project" value="UniProtKB-UniRule"/>
</dbReference>
<evidence type="ECO:0000256" key="3">
    <source>
        <dbReference type="ARBA" id="ARBA00005708"/>
    </source>
</evidence>
<comment type="catalytic activity">
    <reaction evidence="1 6">
        <text>7,8-dihydroneopterin = 6-hydroxymethyl-7,8-dihydropterin + glycolaldehyde</text>
        <dbReference type="Rhea" id="RHEA:10540"/>
        <dbReference type="ChEBI" id="CHEBI:17001"/>
        <dbReference type="ChEBI" id="CHEBI:17071"/>
        <dbReference type="ChEBI" id="CHEBI:44841"/>
        <dbReference type="EC" id="4.1.2.25"/>
    </reaction>
</comment>
<evidence type="ECO:0000256" key="6">
    <source>
        <dbReference type="RuleBase" id="RU362079"/>
    </source>
</evidence>
<evidence type="ECO:0000313" key="8">
    <source>
        <dbReference type="EMBL" id="RUQ91596.1"/>
    </source>
</evidence>
<gene>
    <name evidence="8" type="primary">folB</name>
    <name evidence="8" type="ORF">EKM59_00615</name>
</gene>
<dbReference type="PANTHER" id="PTHR42844">
    <property type="entry name" value="DIHYDRONEOPTERIN ALDOLASE 1-RELATED"/>
    <property type="match status" value="1"/>
</dbReference>
<dbReference type="OrthoDB" id="9810587at2"/>
<proteinExistence type="inferred from homology"/>
<protein>
    <recommendedName>
        <fullName evidence="6">7,8-dihydroneopterin aldolase</fullName>
        <ecNumber evidence="6">4.1.2.25</ecNumber>
    </recommendedName>
</protein>
<comment type="caution">
    <text evidence="8">The sequence shown here is derived from an EMBL/GenBank/DDBJ whole genome shotgun (WGS) entry which is preliminary data.</text>
</comment>
<reference evidence="8 9" key="1">
    <citation type="submission" date="2018-12" db="EMBL/GenBank/DDBJ databases">
        <title>Legionella sp,whole genome shotgun sequence.</title>
        <authorList>
            <person name="Wu H."/>
        </authorList>
    </citation>
    <scope>NUCLEOTIDE SEQUENCE [LARGE SCALE GENOMIC DNA]</scope>
    <source>
        <strain evidence="9">km714</strain>
    </source>
</reference>
<dbReference type="Pfam" id="PF02152">
    <property type="entry name" value="FolB"/>
    <property type="match status" value="1"/>
</dbReference>
<dbReference type="EC" id="4.1.2.25" evidence="6"/>